<dbReference type="InterPro" id="IPR002178">
    <property type="entry name" value="PTS_EIIA_type-2_dom"/>
</dbReference>
<evidence type="ECO:0000259" key="1">
    <source>
        <dbReference type="PROSITE" id="PS51094"/>
    </source>
</evidence>
<dbReference type="OrthoDB" id="95460at2"/>
<dbReference type="RefSeq" id="WP_093251905.1">
    <property type="nucleotide sequence ID" value="NZ_FNQM01000004.1"/>
</dbReference>
<dbReference type="CDD" id="cd00211">
    <property type="entry name" value="PTS_IIA_fru"/>
    <property type="match status" value="1"/>
</dbReference>
<dbReference type="STRING" id="89524.SAMN05444370_10491"/>
<organism evidence="2 3">
    <name type="scientific">Rubrimonas cliftonensis</name>
    <dbReference type="NCBI Taxonomy" id="89524"/>
    <lineage>
        <taxon>Bacteria</taxon>
        <taxon>Pseudomonadati</taxon>
        <taxon>Pseudomonadota</taxon>
        <taxon>Alphaproteobacteria</taxon>
        <taxon>Rhodobacterales</taxon>
        <taxon>Paracoccaceae</taxon>
        <taxon>Rubrimonas</taxon>
    </lineage>
</organism>
<gene>
    <name evidence="2" type="ORF">SAMN05444370_10491</name>
</gene>
<protein>
    <submittedName>
        <fullName evidence="2">PTS IIA-like nitrogen-regulatory protein PtsN</fullName>
    </submittedName>
</protein>
<dbReference type="PROSITE" id="PS51094">
    <property type="entry name" value="PTS_EIIA_TYPE_2"/>
    <property type="match status" value="1"/>
</dbReference>
<proteinExistence type="predicted"/>
<dbReference type="AlphaFoldDB" id="A0A1H4A6B6"/>
<dbReference type="EMBL" id="FNQM01000004">
    <property type="protein sequence ID" value="SEA31549.1"/>
    <property type="molecule type" value="Genomic_DNA"/>
</dbReference>
<keyword evidence="3" id="KW-1185">Reference proteome</keyword>
<sequence length="154" mass="16438">MEIRDLLALEAVCRQSRASSKKQLFNDIAAKAAEVYGLDPRSVFEALMDREKLGGTGMGRGVAAPHARLAGVEDIRGVFVKLDKPLDFDAADGLPVDLVFALIAPEDAGADHLRALARVSRALRDGGVCAKLRSCTEQSALHAVLSEKVQTRAA</sequence>
<dbReference type="InterPro" id="IPR016152">
    <property type="entry name" value="PTrfase/Anion_transptr"/>
</dbReference>
<evidence type="ECO:0000313" key="3">
    <source>
        <dbReference type="Proteomes" id="UP000198703"/>
    </source>
</evidence>
<dbReference type="Pfam" id="PF00359">
    <property type="entry name" value="PTS_EIIA_2"/>
    <property type="match status" value="1"/>
</dbReference>
<reference evidence="2 3" key="1">
    <citation type="submission" date="2016-10" db="EMBL/GenBank/DDBJ databases">
        <authorList>
            <person name="de Groot N.N."/>
        </authorList>
    </citation>
    <scope>NUCLEOTIDE SEQUENCE [LARGE SCALE GENOMIC DNA]</scope>
    <source>
        <strain evidence="2 3">DSM 15345</strain>
    </source>
</reference>
<dbReference type="Gene3D" id="3.40.930.10">
    <property type="entry name" value="Mannitol-specific EII, Chain A"/>
    <property type="match status" value="1"/>
</dbReference>
<dbReference type="PANTHER" id="PTHR47738">
    <property type="entry name" value="PTS SYSTEM FRUCTOSE-LIKE EIIA COMPONENT-RELATED"/>
    <property type="match status" value="1"/>
</dbReference>
<dbReference type="Proteomes" id="UP000198703">
    <property type="component" value="Unassembled WGS sequence"/>
</dbReference>
<dbReference type="PANTHER" id="PTHR47738:SF1">
    <property type="entry name" value="NITROGEN REGULATORY PROTEIN"/>
    <property type="match status" value="1"/>
</dbReference>
<dbReference type="SUPFAM" id="SSF55804">
    <property type="entry name" value="Phoshotransferase/anion transport protein"/>
    <property type="match status" value="1"/>
</dbReference>
<evidence type="ECO:0000313" key="2">
    <source>
        <dbReference type="EMBL" id="SEA31549.1"/>
    </source>
</evidence>
<name>A0A1H4A6B6_9RHOB</name>
<dbReference type="InterPro" id="IPR051541">
    <property type="entry name" value="PTS_SugarTrans_NitroReg"/>
</dbReference>
<feature type="domain" description="PTS EIIA type-2" evidence="1">
    <location>
        <begin position="5"/>
        <end position="148"/>
    </location>
</feature>
<dbReference type="GO" id="GO:0030295">
    <property type="term" value="F:protein kinase activator activity"/>
    <property type="evidence" value="ECO:0007669"/>
    <property type="project" value="TreeGrafter"/>
</dbReference>
<accession>A0A1H4A6B6</accession>